<sequence>MIYFSLASPLVLLALVTSSNLSLPISTGATVLTIILPFIAAANFLYLPRLFQAFQRRVTSSPSLLRFLPLAPPVFQLILTVVLATLAAEGLSSSQVSDCNLEVNWQRLYTAHDGRAIQRIQDALNCCGLRSVKDRDWPRGRCHELHDDRNDFCLVPWRATMQRNSGLGFGVAVAVGLVQLVHLVLFALRNSSTNNRQGYRRVAQGVGPVTREEYLENGRVDEDDDQVEDSGENGNSRRNYGTVGNGPNHRIEPTGLGEEGNTWGS</sequence>
<dbReference type="AlphaFoldDB" id="A0AAX6MRP4"/>
<proteinExistence type="predicted"/>
<reference evidence="4 5" key="1">
    <citation type="journal article" date="2024" name="Front Chem Biol">
        <title>Unveiling the potential of Daldinia eschscholtzii MFLUCC 19-0629 through bioactivity and bioinformatics studies for enhanced sustainable agriculture production.</title>
        <authorList>
            <person name="Brooks S."/>
            <person name="Weaver J.A."/>
            <person name="Klomchit A."/>
            <person name="Alharthi S.A."/>
            <person name="Onlamun T."/>
            <person name="Nurani R."/>
            <person name="Vong T.K."/>
            <person name="Alberti F."/>
            <person name="Greco C."/>
        </authorList>
    </citation>
    <scope>NUCLEOTIDE SEQUENCE [LARGE SCALE GENOMIC DNA]</scope>
    <source>
        <strain evidence="4">MFLUCC 19-0629</strain>
    </source>
</reference>
<feature type="transmembrane region" description="Helical" evidence="2">
    <location>
        <begin position="67"/>
        <end position="88"/>
    </location>
</feature>
<dbReference type="Proteomes" id="UP001369815">
    <property type="component" value="Unassembled WGS sequence"/>
</dbReference>
<feature type="chain" id="PRO_5043410818" description="Tetraspanin Tsp3" evidence="3">
    <location>
        <begin position="19"/>
        <end position="265"/>
    </location>
</feature>
<keyword evidence="5" id="KW-1185">Reference proteome</keyword>
<organism evidence="4 5">
    <name type="scientific">Daldinia eschscholtzii</name>
    <dbReference type="NCBI Taxonomy" id="292717"/>
    <lineage>
        <taxon>Eukaryota</taxon>
        <taxon>Fungi</taxon>
        <taxon>Dikarya</taxon>
        <taxon>Ascomycota</taxon>
        <taxon>Pezizomycotina</taxon>
        <taxon>Sordariomycetes</taxon>
        <taxon>Xylariomycetidae</taxon>
        <taxon>Xylariales</taxon>
        <taxon>Hypoxylaceae</taxon>
        <taxon>Daldinia</taxon>
    </lineage>
</organism>
<comment type="caution">
    <text evidence="4">The sequence shown here is derived from an EMBL/GenBank/DDBJ whole genome shotgun (WGS) entry which is preliminary data.</text>
</comment>
<evidence type="ECO:0000256" key="1">
    <source>
        <dbReference type="SAM" id="MobiDB-lite"/>
    </source>
</evidence>
<gene>
    <name evidence="4" type="ORF">Daesc_002932</name>
</gene>
<feature type="transmembrane region" description="Helical" evidence="2">
    <location>
        <begin position="167"/>
        <end position="188"/>
    </location>
</feature>
<feature type="signal peptide" evidence="3">
    <location>
        <begin position="1"/>
        <end position="18"/>
    </location>
</feature>
<keyword evidence="2" id="KW-0472">Membrane</keyword>
<evidence type="ECO:0000256" key="2">
    <source>
        <dbReference type="SAM" id="Phobius"/>
    </source>
</evidence>
<keyword evidence="2" id="KW-0812">Transmembrane</keyword>
<keyword evidence="2" id="KW-1133">Transmembrane helix</keyword>
<feature type="compositionally biased region" description="Acidic residues" evidence="1">
    <location>
        <begin position="221"/>
        <end position="231"/>
    </location>
</feature>
<evidence type="ECO:0000256" key="3">
    <source>
        <dbReference type="SAM" id="SignalP"/>
    </source>
</evidence>
<evidence type="ECO:0000313" key="5">
    <source>
        <dbReference type="Proteomes" id="UP001369815"/>
    </source>
</evidence>
<keyword evidence="3" id="KW-0732">Signal</keyword>
<protein>
    <recommendedName>
        <fullName evidence="6">Tetraspanin Tsp3</fullName>
    </recommendedName>
</protein>
<evidence type="ECO:0000313" key="4">
    <source>
        <dbReference type="EMBL" id="KAK6955299.1"/>
    </source>
</evidence>
<name>A0AAX6MRP4_9PEZI</name>
<dbReference type="EMBL" id="JBANMG010000003">
    <property type="protein sequence ID" value="KAK6955299.1"/>
    <property type="molecule type" value="Genomic_DNA"/>
</dbReference>
<evidence type="ECO:0008006" key="6">
    <source>
        <dbReference type="Google" id="ProtNLM"/>
    </source>
</evidence>
<accession>A0AAX6MRP4</accession>
<feature type="region of interest" description="Disordered" evidence="1">
    <location>
        <begin position="215"/>
        <end position="265"/>
    </location>
</feature>
<feature type="transmembrane region" description="Helical" evidence="2">
    <location>
        <begin position="28"/>
        <end position="47"/>
    </location>
</feature>